<dbReference type="EMBL" id="JAHJDP010000095">
    <property type="protein sequence ID" value="MBU2692529.1"/>
    <property type="molecule type" value="Genomic_DNA"/>
</dbReference>
<dbReference type="EC" id="5.4.99.-" evidence="5"/>
<gene>
    <name evidence="8" type="ORF">KJ970_16555</name>
</gene>
<dbReference type="PROSITE" id="PS01129">
    <property type="entry name" value="PSI_RLU"/>
    <property type="match status" value="1"/>
</dbReference>
<dbReference type="Gene3D" id="3.10.290.10">
    <property type="entry name" value="RNA-binding S4 domain"/>
    <property type="match status" value="1"/>
</dbReference>
<dbReference type="GO" id="GO:0000455">
    <property type="term" value="P:enzyme-directed rRNA pseudouridine synthesis"/>
    <property type="evidence" value="ECO:0007669"/>
    <property type="project" value="TreeGrafter"/>
</dbReference>
<evidence type="ECO:0000256" key="5">
    <source>
        <dbReference type="RuleBase" id="RU362028"/>
    </source>
</evidence>
<proteinExistence type="inferred from homology"/>
<dbReference type="InterPro" id="IPR036986">
    <property type="entry name" value="S4_RNA-bd_sf"/>
</dbReference>
<dbReference type="Proteomes" id="UP000777784">
    <property type="component" value="Unassembled WGS sequence"/>
</dbReference>
<feature type="domain" description="RNA-binding S4" evidence="7">
    <location>
        <begin position="64"/>
        <end position="121"/>
    </location>
</feature>
<keyword evidence="2 5" id="KW-0413">Isomerase</keyword>
<dbReference type="InterPro" id="IPR006224">
    <property type="entry name" value="PsdUridine_synth_RluA-like_CS"/>
</dbReference>
<comment type="catalytic activity">
    <reaction evidence="5">
        <text>a uridine in RNA = a pseudouridine in RNA</text>
        <dbReference type="Rhea" id="RHEA:48348"/>
        <dbReference type="Rhea" id="RHEA-COMP:12068"/>
        <dbReference type="Rhea" id="RHEA-COMP:12069"/>
        <dbReference type="ChEBI" id="CHEBI:65314"/>
        <dbReference type="ChEBI" id="CHEBI:65315"/>
    </reaction>
</comment>
<evidence type="ECO:0000256" key="2">
    <source>
        <dbReference type="ARBA" id="ARBA00023235"/>
    </source>
</evidence>
<dbReference type="Gene3D" id="3.30.2350.10">
    <property type="entry name" value="Pseudouridine synthase"/>
    <property type="match status" value="1"/>
</dbReference>
<comment type="function">
    <text evidence="5">Responsible for synthesis of pseudouridine from uracil.</text>
</comment>
<feature type="compositionally biased region" description="Basic and acidic residues" evidence="6">
    <location>
        <begin position="1"/>
        <end position="12"/>
    </location>
</feature>
<evidence type="ECO:0000256" key="6">
    <source>
        <dbReference type="SAM" id="MobiDB-lite"/>
    </source>
</evidence>
<dbReference type="InterPro" id="IPR050188">
    <property type="entry name" value="RluA_PseudoU_synthase"/>
</dbReference>
<feature type="active site" evidence="3">
    <location>
        <position position="178"/>
    </location>
</feature>
<evidence type="ECO:0000256" key="4">
    <source>
        <dbReference type="PROSITE-ProRule" id="PRU00182"/>
    </source>
</evidence>
<evidence type="ECO:0000259" key="7">
    <source>
        <dbReference type="SMART" id="SM00363"/>
    </source>
</evidence>
<dbReference type="PROSITE" id="PS50889">
    <property type="entry name" value="S4"/>
    <property type="match status" value="1"/>
</dbReference>
<dbReference type="GO" id="GO:0003723">
    <property type="term" value="F:RNA binding"/>
    <property type="evidence" value="ECO:0007669"/>
    <property type="project" value="UniProtKB-KW"/>
</dbReference>
<dbReference type="AlphaFoldDB" id="A0A948W7E9"/>
<dbReference type="InterPro" id="IPR002942">
    <property type="entry name" value="S4_RNA-bd"/>
</dbReference>
<dbReference type="CDD" id="cd02869">
    <property type="entry name" value="PseudoU_synth_RluA_like"/>
    <property type="match status" value="1"/>
</dbReference>
<dbReference type="Pfam" id="PF01479">
    <property type="entry name" value="S4"/>
    <property type="match status" value="1"/>
</dbReference>
<evidence type="ECO:0000313" key="8">
    <source>
        <dbReference type="EMBL" id="MBU2692529.1"/>
    </source>
</evidence>
<sequence length="367" mass="42027">MTPPEEKCDETRPPVGRLDSGEAVQPDLEMEAEQLPGPDDDELRTMAGWVRWGCTQIDPADAGERLDRYLARRFTYRSRTDWAQKIREGRIRIDERIIRPSYLLKTGDMLQYRARLLPEPEVDADCPTVYEDDALLAVNKSGNIPVHPAGRYFRNSLLLQLEEHKYGRGILHIVHRLDRETSGVILFTKSSAWARELSFQFENRKIEKTYLAVVWGHLENERLIDLPLGQNGQSKVRKAVGIVPGGRPSRTQVRPLSYGEKVTLVEARPLTGRLHQIRVHLRAIGHPILGDKLYGKDEEYFLKFLGGTPLSEEDYEDLGFRRQALHAWKISIEHPVSKELLEITAPPNSELKALFEKFKLEFKDGSS</sequence>
<dbReference type="SUPFAM" id="SSF55120">
    <property type="entry name" value="Pseudouridine synthase"/>
    <property type="match status" value="1"/>
</dbReference>
<dbReference type="PANTHER" id="PTHR21600">
    <property type="entry name" value="MITOCHONDRIAL RNA PSEUDOURIDINE SYNTHASE"/>
    <property type="match status" value="1"/>
</dbReference>
<comment type="similarity">
    <text evidence="1 5">Belongs to the pseudouridine synthase RluA family.</text>
</comment>
<name>A0A948W7E9_UNCEI</name>
<organism evidence="8 9">
    <name type="scientific">Eiseniibacteriota bacterium</name>
    <dbReference type="NCBI Taxonomy" id="2212470"/>
    <lineage>
        <taxon>Bacteria</taxon>
        <taxon>Candidatus Eiseniibacteriota</taxon>
    </lineage>
</organism>
<reference evidence="8" key="1">
    <citation type="submission" date="2021-05" db="EMBL/GenBank/DDBJ databases">
        <title>Energy efficiency and biological interactions define the core microbiome of deep oligotrophic groundwater.</title>
        <authorList>
            <person name="Mehrshad M."/>
            <person name="Lopez-Fernandez M."/>
            <person name="Bell E."/>
            <person name="Bernier-Latmani R."/>
            <person name="Bertilsson S."/>
            <person name="Dopson M."/>
        </authorList>
    </citation>
    <scope>NUCLEOTIDE SEQUENCE</scope>
    <source>
        <strain evidence="8">Modern_marine.mb.64</strain>
    </source>
</reference>
<feature type="region of interest" description="Disordered" evidence="6">
    <location>
        <begin position="1"/>
        <end position="23"/>
    </location>
</feature>
<keyword evidence="4" id="KW-0694">RNA-binding</keyword>
<accession>A0A948W7E9</accession>
<evidence type="ECO:0000256" key="3">
    <source>
        <dbReference type="PIRSR" id="PIRSR606225-1"/>
    </source>
</evidence>
<evidence type="ECO:0000256" key="1">
    <source>
        <dbReference type="ARBA" id="ARBA00010876"/>
    </source>
</evidence>
<dbReference type="SUPFAM" id="SSF55174">
    <property type="entry name" value="Alpha-L RNA-binding motif"/>
    <property type="match status" value="1"/>
</dbReference>
<evidence type="ECO:0000313" key="9">
    <source>
        <dbReference type="Proteomes" id="UP000777784"/>
    </source>
</evidence>
<dbReference type="InterPro" id="IPR020103">
    <property type="entry name" value="PsdUridine_synth_cat_dom_sf"/>
</dbReference>
<dbReference type="Pfam" id="PF00849">
    <property type="entry name" value="PseudoU_synth_2"/>
    <property type="match status" value="1"/>
</dbReference>
<comment type="caution">
    <text evidence="8">The sequence shown here is derived from an EMBL/GenBank/DDBJ whole genome shotgun (WGS) entry which is preliminary data.</text>
</comment>
<dbReference type="NCBIfam" id="TIGR00005">
    <property type="entry name" value="rluA_subfam"/>
    <property type="match status" value="1"/>
</dbReference>
<dbReference type="GO" id="GO:0120159">
    <property type="term" value="F:rRNA pseudouridine synthase activity"/>
    <property type="evidence" value="ECO:0007669"/>
    <property type="project" value="UniProtKB-ARBA"/>
</dbReference>
<dbReference type="InterPro" id="IPR006145">
    <property type="entry name" value="PsdUridine_synth_RsuA/RluA"/>
</dbReference>
<dbReference type="InterPro" id="IPR006225">
    <property type="entry name" value="PsdUridine_synth_RluC/D"/>
</dbReference>
<protein>
    <recommendedName>
        <fullName evidence="5">Pseudouridine synthase</fullName>
        <ecNumber evidence="5">5.4.99.-</ecNumber>
    </recommendedName>
</protein>
<dbReference type="SMART" id="SM00363">
    <property type="entry name" value="S4"/>
    <property type="match status" value="1"/>
</dbReference>
<dbReference type="PANTHER" id="PTHR21600:SF44">
    <property type="entry name" value="RIBOSOMAL LARGE SUBUNIT PSEUDOURIDINE SYNTHASE D"/>
    <property type="match status" value="1"/>
</dbReference>